<dbReference type="EMBL" id="JAGMVJ010000001">
    <property type="protein sequence ID" value="KAH7094936.1"/>
    <property type="molecule type" value="Genomic_DNA"/>
</dbReference>
<dbReference type="PANTHER" id="PTHR21382">
    <property type="entry name" value="NADH-UBIQUINONE OXIDOREDUCTASE SUBUNIT"/>
    <property type="match status" value="1"/>
</dbReference>
<proteinExistence type="predicted"/>
<keyword evidence="5" id="KW-0496">Mitochondrion</keyword>
<dbReference type="GO" id="GO:0006120">
    <property type="term" value="P:mitochondrial electron transport, NADH to ubiquinone"/>
    <property type="evidence" value="ECO:0007669"/>
    <property type="project" value="InterPro"/>
</dbReference>
<sequence>MMQVASFRPSVPSPAANLIDVSRACSKTLTPISPAMADQQPTFHPRDALANTVSTALQTTAVGAIIAGAQNTLRKQNVGAMGIITRSGGIIALFAGVGGAYQFTKDATSNLRQKDDCYSEAIAGFAAGAAVGVSRRSLPFMLGAGAAFSTVLTAFRYTNGIGGNEPTALDEEEVERRENAKKLRRRPLSETIEQLGEGRGIYAPGYEERRRQRLLEKYGVDVKAAQESA</sequence>
<reference evidence="7" key="1">
    <citation type="journal article" date="2021" name="Nat. Commun.">
        <title>Genetic determinants of endophytism in the Arabidopsis root mycobiome.</title>
        <authorList>
            <person name="Mesny F."/>
            <person name="Miyauchi S."/>
            <person name="Thiergart T."/>
            <person name="Pickel B."/>
            <person name="Atanasova L."/>
            <person name="Karlsson M."/>
            <person name="Huettel B."/>
            <person name="Barry K.W."/>
            <person name="Haridas S."/>
            <person name="Chen C."/>
            <person name="Bauer D."/>
            <person name="Andreopoulos W."/>
            <person name="Pangilinan J."/>
            <person name="LaButti K."/>
            <person name="Riley R."/>
            <person name="Lipzen A."/>
            <person name="Clum A."/>
            <person name="Drula E."/>
            <person name="Henrissat B."/>
            <person name="Kohler A."/>
            <person name="Grigoriev I.V."/>
            <person name="Martin F.M."/>
            <person name="Hacquard S."/>
        </authorList>
    </citation>
    <scope>NUCLEOTIDE SEQUENCE</scope>
    <source>
        <strain evidence="7">MPI-SDFR-AT-0120</strain>
    </source>
</reference>
<dbReference type="PANTHER" id="PTHR21382:SF1">
    <property type="entry name" value="NADH DEHYDROGENASE [UBIQUINONE] 1 ALPHA SUBCOMPLEX SUBUNIT 11"/>
    <property type="match status" value="1"/>
</dbReference>
<organism evidence="7 8">
    <name type="scientific">Paraphoma chrysanthemicola</name>
    <dbReference type="NCBI Taxonomy" id="798071"/>
    <lineage>
        <taxon>Eukaryota</taxon>
        <taxon>Fungi</taxon>
        <taxon>Dikarya</taxon>
        <taxon>Ascomycota</taxon>
        <taxon>Pezizomycotina</taxon>
        <taxon>Dothideomycetes</taxon>
        <taxon>Pleosporomycetidae</taxon>
        <taxon>Pleosporales</taxon>
        <taxon>Pleosporineae</taxon>
        <taxon>Phaeosphaeriaceae</taxon>
        <taxon>Paraphoma</taxon>
    </lineage>
</organism>
<evidence type="ECO:0000256" key="4">
    <source>
        <dbReference type="ARBA" id="ARBA00022989"/>
    </source>
</evidence>
<name>A0A8K0RJI9_9PLEO</name>
<protein>
    <recommendedName>
        <fullName evidence="9">NADH-ubiquinone oxidoreductase subunit B14.7</fullName>
    </recommendedName>
</protein>
<gene>
    <name evidence="7" type="ORF">FB567DRAFT_511356</name>
</gene>
<accession>A0A8K0RJI9</accession>
<evidence type="ECO:0000313" key="8">
    <source>
        <dbReference type="Proteomes" id="UP000813461"/>
    </source>
</evidence>
<evidence type="ECO:0000256" key="3">
    <source>
        <dbReference type="ARBA" id="ARBA00022792"/>
    </source>
</evidence>
<keyword evidence="4" id="KW-1133">Transmembrane helix</keyword>
<keyword evidence="3" id="KW-0999">Mitochondrion inner membrane</keyword>
<keyword evidence="8" id="KW-1185">Reference proteome</keyword>
<evidence type="ECO:0000256" key="2">
    <source>
        <dbReference type="ARBA" id="ARBA00022692"/>
    </source>
</evidence>
<dbReference type="Proteomes" id="UP000813461">
    <property type="component" value="Unassembled WGS sequence"/>
</dbReference>
<dbReference type="GO" id="GO:0005743">
    <property type="term" value="C:mitochondrial inner membrane"/>
    <property type="evidence" value="ECO:0007669"/>
    <property type="project" value="UniProtKB-SubCell"/>
</dbReference>
<evidence type="ECO:0008006" key="9">
    <source>
        <dbReference type="Google" id="ProtNLM"/>
    </source>
</evidence>
<dbReference type="InterPro" id="IPR039205">
    <property type="entry name" value="NDUFA11"/>
</dbReference>
<evidence type="ECO:0000256" key="5">
    <source>
        <dbReference type="ARBA" id="ARBA00023128"/>
    </source>
</evidence>
<evidence type="ECO:0000256" key="1">
    <source>
        <dbReference type="ARBA" id="ARBA00004448"/>
    </source>
</evidence>
<keyword evidence="2" id="KW-0812">Transmembrane</keyword>
<evidence type="ECO:0000256" key="6">
    <source>
        <dbReference type="ARBA" id="ARBA00023136"/>
    </source>
</evidence>
<dbReference type="OrthoDB" id="1913277at2759"/>
<comment type="subcellular location">
    <subcellularLocation>
        <location evidence="1">Mitochondrion inner membrane</location>
        <topology evidence="1">Multi-pass membrane protein</topology>
    </subcellularLocation>
</comment>
<keyword evidence="6" id="KW-0472">Membrane</keyword>
<dbReference type="AlphaFoldDB" id="A0A8K0RJI9"/>
<evidence type="ECO:0000313" key="7">
    <source>
        <dbReference type="EMBL" id="KAH7094936.1"/>
    </source>
</evidence>
<comment type="caution">
    <text evidence="7">The sequence shown here is derived from an EMBL/GenBank/DDBJ whole genome shotgun (WGS) entry which is preliminary data.</text>
</comment>
<dbReference type="GO" id="GO:0045271">
    <property type="term" value="C:respiratory chain complex I"/>
    <property type="evidence" value="ECO:0007669"/>
    <property type="project" value="InterPro"/>
</dbReference>